<sequence>MNRLYADHALHAPYLRWNRFAFEPRSSPRCTIQSPNIIPLTSPSSLTNIKPFDGNTIICGEVVTSNLTFNQSELEKLEMECFNPKR</sequence>
<name>A0A821KRE1_9BILA</name>
<gene>
    <name evidence="1" type="ORF">QYT958_LOCUS20321</name>
</gene>
<protein>
    <submittedName>
        <fullName evidence="1">Uncharacterized protein</fullName>
    </submittedName>
</protein>
<organism evidence="1 2">
    <name type="scientific">Rotaria socialis</name>
    <dbReference type="NCBI Taxonomy" id="392032"/>
    <lineage>
        <taxon>Eukaryota</taxon>
        <taxon>Metazoa</taxon>
        <taxon>Spiralia</taxon>
        <taxon>Gnathifera</taxon>
        <taxon>Rotifera</taxon>
        <taxon>Eurotatoria</taxon>
        <taxon>Bdelloidea</taxon>
        <taxon>Philodinida</taxon>
        <taxon>Philodinidae</taxon>
        <taxon>Rotaria</taxon>
    </lineage>
</organism>
<proteinExistence type="predicted"/>
<comment type="caution">
    <text evidence="1">The sequence shown here is derived from an EMBL/GenBank/DDBJ whole genome shotgun (WGS) entry which is preliminary data.</text>
</comment>
<reference evidence="1" key="1">
    <citation type="submission" date="2021-02" db="EMBL/GenBank/DDBJ databases">
        <authorList>
            <person name="Nowell W R."/>
        </authorList>
    </citation>
    <scope>NUCLEOTIDE SEQUENCE</scope>
</reference>
<evidence type="ECO:0000313" key="2">
    <source>
        <dbReference type="Proteomes" id="UP000663848"/>
    </source>
</evidence>
<evidence type="ECO:0000313" key="1">
    <source>
        <dbReference type="EMBL" id="CAF4741074.1"/>
    </source>
</evidence>
<dbReference type="AlphaFoldDB" id="A0A821KRE1"/>
<dbReference type="Proteomes" id="UP000663848">
    <property type="component" value="Unassembled WGS sequence"/>
</dbReference>
<dbReference type="EMBL" id="CAJOBR010003519">
    <property type="protein sequence ID" value="CAF4741074.1"/>
    <property type="molecule type" value="Genomic_DNA"/>
</dbReference>
<accession>A0A821KRE1</accession>